<accession>A0A6J4HFA0</accession>
<dbReference type="InterPro" id="IPR002937">
    <property type="entry name" value="Amino_oxidase"/>
</dbReference>
<name>A0A6J4HFA0_9CHLR</name>
<dbReference type="SUPFAM" id="SSF51905">
    <property type="entry name" value="FAD/NAD(P)-binding domain"/>
    <property type="match status" value="1"/>
</dbReference>
<dbReference type="PANTHER" id="PTHR42923:SF46">
    <property type="entry name" value="AMINE OXIDASE"/>
    <property type="match status" value="1"/>
</dbReference>
<dbReference type="InterPro" id="IPR050464">
    <property type="entry name" value="Zeta_carotene_desat/Oxidored"/>
</dbReference>
<dbReference type="EMBL" id="CADCTK010000146">
    <property type="protein sequence ID" value="CAA9221679.1"/>
    <property type="molecule type" value="Genomic_DNA"/>
</dbReference>
<proteinExistence type="predicted"/>
<dbReference type="NCBIfam" id="NF005560">
    <property type="entry name" value="PRK07233.1"/>
    <property type="match status" value="1"/>
</dbReference>
<feature type="domain" description="Amine oxidase" evidence="1">
    <location>
        <begin position="10"/>
        <end position="423"/>
    </location>
</feature>
<gene>
    <name evidence="2" type="ORF">AVDCRST_MAG26-568</name>
</gene>
<dbReference type="PRINTS" id="PR00419">
    <property type="entry name" value="ADXRDTASE"/>
</dbReference>
<dbReference type="PANTHER" id="PTHR42923">
    <property type="entry name" value="PROTOPORPHYRINOGEN OXIDASE"/>
    <property type="match status" value="1"/>
</dbReference>
<organism evidence="2">
    <name type="scientific">uncultured Chloroflexia bacterium</name>
    <dbReference type="NCBI Taxonomy" id="1672391"/>
    <lineage>
        <taxon>Bacteria</taxon>
        <taxon>Bacillati</taxon>
        <taxon>Chloroflexota</taxon>
        <taxon>Chloroflexia</taxon>
        <taxon>environmental samples</taxon>
    </lineage>
</organism>
<keyword evidence="2" id="KW-0560">Oxidoreductase</keyword>
<dbReference type="EC" id="1.14.99.-" evidence="2"/>
<dbReference type="Gene3D" id="3.50.50.60">
    <property type="entry name" value="FAD/NAD(P)-binding domain"/>
    <property type="match status" value="1"/>
</dbReference>
<reference evidence="2" key="1">
    <citation type="submission" date="2020-02" db="EMBL/GenBank/DDBJ databases">
        <authorList>
            <person name="Meier V. D."/>
        </authorList>
    </citation>
    <scope>NUCLEOTIDE SEQUENCE</scope>
    <source>
        <strain evidence="2">AVDCRST_MAG26</strain>
    </source>
</reference>
<dbReference type="InterPro" id="IPR036188">
    <property type="entry name" value="FAD/NAD-bd_sf"/>
</dbReference>
<protein>
    <submittedName>
        <fullName evidence="2">Phytoene desaturase</fullName>
        <ecNumber evidence="2">1.14.99.-</ecNumber>
    </submittedName>
</protein>
<dbReference type="AlphaFoldDB" id="A0A6J4HFA0"/>
<evidence type="ECO:0000259" key="1">
    <source>
        <dbReference type="Pfam" id="PF01593"/>
    </source>
</evidence>
<evidence type="ECO:0000313" key="2">
    <source>
        <dbReference type="EMBL" id="CAA9221679.1"/>
    </source>
</evidence>
<dbReference type="Pfam" id="PF01593">
    <property type="entry name" value="Amino_oxidase"/>
    <property type="match status" value="1"/>
</dbReference>
<dbReference type="GO" id="GO:0016491">
    <property type="term" value="F:oxidoreductase activity"/>
    <property type="evidence" value="ECO:0007669"/>
    <property type="project" value="UniProtKB-KW"/>
</dbReference>
<sequence length="427" mass="47667">MHVAVVGAGFAGLTAAYDLQRAGHSVAVFEAAPYVGGLASGFKDAGWEWSIERFYHHIFRSDRSIIDLVNEIGAGHLLQFHKPVTAFWCAEHGSHAFDGALPVLRYPHLPMWDKLRVGGTAAMLKVRKDWRRLERTTAERFLRRWMGQRAYLKLWEPLLVGKFGPYAADVNAAWFWARIASRTPQLGYFAGGFQAFADALCDRVQSLGATVHTGMPVQELRPENGGWRLRADGEAHSFDRVVVASSPGLLAKLAPDLPPSYTEGLRKLKSLGAVVMVLALKRQLLTDGVYWLNLPKGEFPFLALVEHTNMIDPAHYGGEHLVYCGDYLPADHRYFKLPPDEVMAEWIAALTKANPAFTPDWVRGCWLNREAYAQPVVPVDHSHNLPALRTPLDGLFFASMSQVYPWDRGTNYAVELGRRVAVEAQHG</sequence>